<feature type="compositionally biased region" description="Basic and acidic residues" evidence="9">
    <location>
        <begin position="187"/>
        <end position="196"/>
    </location>
</feature>
<evidence type="ECO:0000256" key="3">
    <source>
        <dbReference type="ARBA" id="ARBA00022691"/>
    </source>
</evidence>
<evidence type="ECO:0000256" key="5">
    <source>
        <dbReference type="ARBA" id="ARBA00023015"/>
    </source>
</evidence>
<evidence type="ECO:0000313" key="12">
    <source>
        <dbReference type="Ensembl" id="ENSMMDP00005017107.1"/>
    </source>
</evidence>
<keyword evidence="6" id="KW-0103">Bromodomain</keyword>
<dbReference type="SMART" id="SM00317">
    <property type="entry name" value="SET"/>
    <property type="match status" value="1"/>
</dbReference>
<organism evidence="12 13">
    <name type="scientific">Myripristis murdjan</name>
    <name type="common">pinecone soldierfish</name>
    <dbReference type="NCBI Taxonomy" id="586833"/>
    <lineage>
        <taxon>Eukaryota</taxon>
        <taxon>Metazoa</taxon>
        <taxon>Chordata</taxon>
        <taxon>Craniata</taxon>
        <taxon>Vertebrata</taxon>
        <taxon>Euteleostomi</taxon>
        <taxon>Actinopterygii</taxon>
        <taxon>Neopterygii</taxon>
        <taxon>Teleostei</taxon>
        <taxon>Neoteleostei</taxon>
        <taxon>Acanthomorphata</taxon>
        <taxon>Holocentriformes</taxon>
        <taxon>Holocentridae</taxon>
        <taxon>Myripristis</taxon>
    </lineage>
</organism>
<evidence type="ECO:0000256" key="7">
    <source>
        <dbReference type="ARBA" id="ARBA00023125"/>
    </source>
</evidence>
<evidence type="ECO:0000256" key="1">
    <source>
        <dbReference type="ARBA" id="ARBA00022603"/>
    </source>
</evidence>
<proteinExistence type="predicted"/>
<dbReference type="InterPro" id="IPR046341">
    <property type="entry name" value="SET_dom_sf"/>
</dbReference>
<dbReference type="Gene3D" id="3.30.160.360">
    <property type="match status" value="1"/>
</dbReference>
<dbReference type="Pfam" id="PF00856">
    <property type="entry name" value="SET"/>
    <property type="match status" value="1"/>
</dbReference>
<keyword evidence="4" id="KW-0156">Chromatin regulator</keyword>
<keyword evidence="3" id="KW-0949">S-adenosyl-L-methionine</keyword>
<dbReference type="Ensembl" id="ENSMMDT00005017536.1">
    <property type="protein sequence ID" value="ENSMMDP00005017107.1"/>
    <property type="gene ID" value="ENSMMDG00005008625.1"/>
</dbReference>
<evidence type="ECO:0000313" key="13">
    <source>
        <dbReference type="Proteomes" id="UP000472263"/>
    </source>
</evidence>
<dbReference type="InterPro" id="IPR001214">
    <property type="entry name" value="SET_dom"/>
</dbReference>
<dbReference type="PANTHER" id="PTHR45838:SF2">
    <property type="entry name" value="HISTONE-LYSINE N-METHYLTRANSFERASE 2A"/>
    <property type="match status" value="1"/>
</dbReference>
<evidence type="ECO:0000256" key="8">
    <source>
        <dbReference type="ARBA" id="ARBA00023163"/>
    </source>
</evidence>
<dbReference type="Proteomes" id="UP000472263">
    <property type="component" value="Chromosome 13"/>
</dbReference>
<dbReference type="GO" id="GO:0003677">
    <property type="term" value="F:DNA binding"/>
    <property type="evidence" value="ECO:0007669"/>
    <property type="project" value="UniProtKB-KW"/>
</dbReference>
<keyword evidence="13" id="KW-1185">Reference proteome</keyword>
<dbReference type="GO" id="GO:0035097">
    <property type="term" value="C:histone methyltransferase complex"/>
    <property type="evidence" value="ECO:0007669"/>
    <property type="project" value="TreeGrafter"/>
</dbReference>
<dbReference type="InParanoid" id="A0A667XP79"/>
<reference evidence="12" key="1">
    <citation type="submission" date="2019-06" db="EMBL/GenBank/DDBJ databases">
        <authorList>
            <consortium name="Wellcome Sanger Institute Data Sharing"/>
        </authorList>
    </citation>
    <scope>NUCLEOTIDE SEQUENCE [LARGE SCALE GENOMIC DNA]</scope>
</reference>
<keyword evidence="1" id="KW-0489">Methyltransferase</keyword>
<evidence type="ECO:0000259" key="11">
    <source>
        <dbReference type="PROSITE" id="PS50868"/>
    </source>
</evidence>
<protein>
    <submittedName>
        <fullName evidence="12">Uncharacterized protein</fullName>
    </submittedName>
</protein>
<dbReference type="InterPro" id="IPR003889">
    <property type="entry name" value="FYrich_C"/>
</dbReference>
<reference evidence="12" key="2">
    <citation type="submission" date="2025-08" db="UniProtKB">
        <authorList>
            <consortium name="Ensembl"/>
        </authorList>
    </citation>
    <scope>IDENTIFICATION</scope>
</reference>
<dbReference type="PROSITE" id="PS51543">
    <property type="entry name" value="FYRC"/>
    <property type="match status" value="1"/>
</dbReference>
<feature type="region of interest" description="Disordered" evidence="9">
    <location>
        <begin position="1"/>
        <end position="64"/>
    </location>
</feature>
<dbReference type="Pfam" id="PF05965">
    <property type="entry name" value="FYRC"/>
    <property type="match status" value="1"/>
</dbReference>
<dbReference type="PROSITE" id="PS50280">
    <property type="entry name" value="SET"/>
    <property type="match status" value="1"/>
</dbReference>
<feature type="domain" description="SET" evidence="10">
    <location>
        <begin position="230"/>
        <end position="346"/>
    </location>
</feature>
<keyword evidence="7" id="KW-0238">DNA-binding</keyword>
<dbReference type="GO" id="GO:0045893">
    <property type="term" value="P:positive regulation of DNA-templated transcription"/>
    <property type="evidence" value="ECO:0007669"/>
    <property type="project" value="TreeGrafter"/>
</dbReference>
<name>A0A667XP79_9TELE</name>
<reference evidence="12" key="3">
    <citation type="submission" date="2025-09" db="UniProtKB">
        <authorList>
            <consortium name="Ensembl"/>
        </authorList>
    </citation>
    <scope>IDENTIFICATION</scope>
</reference>
<evidence type="ECO:0000256" key="6">
    <source>
        <dbReference type="ARBA" id="ARBA00023117"/>
    </source>
</evidence>
<dbReference type="GO" id="GO:0042800">
    <property type="term" value="F:histone H3K4 methyltransferase activity"/>
    <property type="evidence" value="ECO:0007669"/>
    <property type="project" value="TreeGrafter"/>
</dbReference>
<accession>A0A667XP79</accession>
<evidence type="ECO:0000256" key="4">
    <source>
        <dbReference type="ARBA" id="ARBA00022853"/>
    </source>
</evidence>
<evidence type="ECO:0000256" key="9">
    <source>
        <dbReference type="SAM" id="MobiDB-lite"/>
    </source>
</evidence>
<keyword evidence="2" id="KW-0808">Transferase</keyword>
<dbReference type="GeneTree" id="ENSGT00940000160099"/>
<feature type="domain" description="Post-SET" evidence="11">
    <location>
        <begin position="354"/>
        <end position="370"/>
    </location>
</feature>
<dbReference type="PANTHER" id="PTHR45838">
    <property type="entry name" value="HISTONE-LYSINE-N-METHYLTRANSFERASE 2 KMT2 FAMILY MEMBER"/>
    <property type="match status" value="1"/>
</dbReference>
<evidence type="ECO:0000256" key="2">
    <source>
        <dbReference type="ARBA" id="ARBA00022679"/>
    </source>
</evidence>
<dbReference type="SMART" id="SM00542">
    <property type="entry name" value="FYRC"/>
    <property type="match status" value="1"/>
</dbReference>
<keyword evidence="8" id="KW-0804">Transcription</keyword>
<keyword evidence="5" id="KW-0805">Transcription regulation</keyword>
<dbReference type="InterPro" id="IPR047219">
    <property type="entry name" value="KMT2A_2B_SET"/>
</dbReference>
<dbReference type="FunFam" id="3.30.160.360:FF:000002">
    <property type="entry name" value="Histone-lysine N-methyltransferase"/>
    <property type="match status" value="1"/>
</dbReference>
<sequence length="370" mass="41771">MDTGKPTDKGTNKSVFVTKAAEAPVSTGKAGEKDKHSGGVRAPGPLLVASPPDQDGNSRDTALDNKPKKGIIFEICSEDGFHIRCESIEEAWKSLTDKVQEARSNARLKELSFEGVNGLRMLGVIHEAVVFLLEQLYGSRHCRSYHFRFHKPEETSEPPINPHGSARAEMHQRRSVFDMFNFLASKHREPPDYRPQEEDEEEGQLRTARRASVELPLAVRFKQLKTTSKETVGVYRSPIHGRGLFCKKPIDAGEMVIEYSGNVIRSVLTDKREKYYDGKGIGCYMFRIDDYEVVDATMHGNAARFINHSCEPNCYSRVITVDGQKHIVIFASRRIYCGEELTYDYKFPIEDASNKLPCNCGAKKCRKFLN</sequence>
<dbReference type="GO" id="GO:0032259">
    <property type="term" value="P:methylation"/>
    <property type="evidence" value="ECO:0007669"/>
    <property type="project" value="UniProtKB-KW"/>
</dbReference>
<dbReference type="SUPFAM" id="SSF82199">
    <property type="entry name" value="SET domain"/>
    <property type="match status" value="1"/>
</dbReference>
<dbReference type="Gene3D" id="2.170.270.10">
    <property type="entry name" value="SET domain"/>
    <property type="match status" value="1"/>
</dbReference>
<evidence type="ECO:0000259" key="10">
    <source>
        <dbReference type="PROSITE" id="PS50280"/>
    </source>
</evidence>
<dbReference type="CDD" id="cd19170">
    <property type="entry name" value="SET_KMT2A_2B"/>
    <property type="match status" value="1"/>
</dbReference>
<dbReference type="FunFam" id="2.170.270.10:FF:000004">
    <property type="entry name" value="Histone-lysine N-methyltransferase"/>
    <property type="match status" value="1"/>
</dbReference>
<dbReference type="AlphaFoldDB" id="A0A667XP79"/>
<feature type="compositionally biased region" description="Basic and acidic residues" evidence="9">
    <location>
        <begin position="1"/>
        <end position="11"/>
    </location>
</feature>
<feature type="region of interest" description="Disordered" evidence="9">
    <location>
        <begin position="187"/>
        <end position="207"/>
    </location>
</feature>
<dbReference type="InterPro" id="IPR003616">
    <property type="entry name" value="Post-SET_dom"/>
</dbReference>
<dbReference type="PROSITE" id="PS50868">
    <property type="entry name" value="POST_SET"/>
    <property type="match status" value="1"/>
</dbReference>
<dbReference type="SMART" id="SM00508">
    <property type="entry name" value="PostSET"/>
    <property type="match status" value="1"/>
</dbReference>